<accession>A0A5S4V4C8</accession>
<name>A0A5S4V4C8_9MICO</name>
<dbReference type="Proteomes" id="UP000325243">
    <property type="component" value="Unassembled WGS sequence"/>
</dbReference>
<dbReference type="RefSeq" id="WP_148733322.1">
    <property type="nucleotide sequence ID" value="NZ_VSSB01000001.1"/>
</dbReference>
<keyword evidence="2" id="KW-0472">Membrane</keyword>
<evidence type="ECO:0000256" key="1">
    <source>
        <dbReference type="SAM" id="MobiDB-lite"/>
    </source>
</evidence>
<feature type="transmembrane region" description="Helical" evidence="2">
    <location>
        <begin position="29"/>
        <end position="50"/>
    </location>
</feature>
<reference evidence="3 4" key="1">
    <citation type="submission" date="2019-08" db="EMBL/GenBank/DDBJ databases">
        <authorList>
            <person name="Hu J."/>
        </authorList>
    </citation>
    <scope>NUCLEOTIDE SEQUENCE [LARGE SCALE GENOMIC DNA]</scope>
    <source>
        <strain evidence="3 4">NEAU-184</strain>
    </source>
</reference>
<keyword evidence="4" id="KW-1185">Reference proteome</keyword>
<proteinExistence type="predicted"/>
<sequence length="97" mass="10024">MTATAPHHPTTWAPEPSTEAARTPWYRRAWVLAVSVVLIAVLAFFSGFVAGNATAFLNRLGAPGMSVDGPGFPDGVRPGDGQLPQFPGDGTTDGTGS</sequence>
<gene>
    <name evidence="3" type="ORF">FYC51_09515</name>
</gene>
<dbReference type="EMBL" id="VSSB01000001">
    <property type="protein sequence ID" value="TYL53856.1"/>
    <property type="molecule type" value="Genomic_DNA"/>
</dbReference>
<organism evidence="3 4">
    <name type="scientific">Agromyces mariniharenae</name>
    <dbReference type="NCBI Taxonomy" id="2604423"/>
    <lineage>
        <taxon>Bacteria</taxon>
        <taxon>Bacillati</taxon>
        <taxon>Actinomycetota</taxon>
        <taxon>Actinomycetes</taxon>
        <taxon>Micrococcales</taxon>
        <taxon>Microbacteriaceae</taxon>
        <taxon>Agromyces</taxon>
    </lineage>
</organism>
<dbReference type="AlphaFoldDB" id="A0A5S4V4C8"/>
<protein>
    <submittedName>
        <fullName evidence="3">Uncharacterized protein</fullName>
    </submittedName>
</protein>
<feature type="region of interest" description="Disordered" evidence="1">
    <location>
        <begin position="67"/>
        <end position="97"/>
    </location>
</feature>
<evidence type="ECO:0000313" key="3">
    <source>
        <dbReference type="EMBL" id="TYL53856.1"/>
    </source>
</evidence>
<evidence type="ECO:0000313" key="4">
    <source>
        <dbReference type="Proteomes" id="UP000325243"/>
    </source>
</evidence>
<keyword evidence="2" id="KW-0812">Transmembrane</keyword>
<evidence type="ECO:0000256" key="2">
    <source>
        <dbReference type="SAM" id="Phobius"/>
    </source>
</evidence>
<keyword evidence="2" id="KW-1133">Transmembrane helix</keyword>
<comment type="caution">
    <text evidence="3">The sequence shown here is derived from an EMBL/GenBank/DDBJ whole genome shotgun (WGS) entry which is preliminary data.</text>
</comment>